<evidence type="ECO:0000256" key="1">
    <source>
        <dbReference type="SAM" id="MobiDB-lite"/>
    </source>
</evidence>
<dbReference type="EMBL" id="CDMZ01000474">
    <property type="protein sequence ID" value="CEM15066.1"/>
    <property type="molecule type" value="Genomic_DNA"/>
</dbReference>
<evidence type="ECO:0000313" key="2">
    <source>
        <dbReference type="EMBL" id="CEM15066.1"/>
    </source>
</evidence>
<reference evidence="2" key="1">
    <citation type="submission" date="2014-11" db="EMBL/GenBank/DDBJ databases">
        <authorList>
            <person name="Otto D Thomas"/>
            <person name="Naeem Raeece"/>
        </authorList>
    </citation>
    <scope>NUCLEOTIDE SEQUENCE</scope>
</reference>
<sequence>MEAVNFGHLLSSLSERFALHSLLQYAVRRDDPKPFEQIRRVQGFVLKTYFPGPLAYTIKKDAERSIALLTLEAPPPSLPCPGLSAGAVGHMGPTALSMLLERKVLYPDVWFELIFIHKQTFPEVEEQSAHAMDEKEMEEEGDIIRDSSDEEEQSGGEEAGDDEEEEEEEEDGEEKEEENEE</sequence>
<organism evidence="2">
    <name type="scientific">Chromera velia CCMP2878</name>
    <dbReference type="NCBI Taxonomy" id="1169474"/>
    <lineage>
        <taxon>Eukaryota</taxon>
        <taxon>Sar</taxon>
        <taxon>Alveolata</taxon>
        <taxon>Colpodellida</taxon>
        <taxon>Chromeraceae</taxon>
        <taxon>Chromera</taxon>
    </lineage>
</organism>
<proteinExistence type="predicted"/>
<feature type="compositionally biased region" description="Acidic residues" evidence="1">
    <location>
        <begin position="148"/>
        <end position="181"/>
    </location>
</feature>
<dbReference type="PhylomeDB" id="A0A0G4FM68"/>
<dbReference type="AlphaFoldDB" id="A0A0G4FM68"/>
<protein>
    <submittedName>
        <fullName evidence="2">Uncharacterized protein</fullName>
    </submittedName>
</protein>
<feature type="region of interest" description="Disordered" evidence="1">
    <location>
        <begin position="126"/>
        <end position="181"/>
    </location>
</feature>
<dbReference type="Gene3D" id="3.30.70.2850">
    <property type="match status" value="1"/>
</dbReference>
<dbReference type="VEuPathDB" id="CryptoDB:Cvel_3507"/>
<name>A0A0G4FM68_9ALVE</name>
<gene>
    <name evidence="2" type="ORF">Cvel_3507</name>
</gene>
<accession>A0A0G4FM68</accession>